<reference evidence="2 3" key="1">
    <citation type="submission" date="2019-02" db="EMBL/GenBank/DDBJ databases">
        <title>Deep-cultivation of Planctomycetes and their phenomic and genomic characterization uncovers novel biology.</title>
        <authorList>
            <person name="Wiegand S."/>
            <person name="Jogler M."/>
            <person name="Boedeker C."/>
            <person name="Pinto D."/>
            <person name="Vollmers J."/>
            <person name="Rivas-Marin E."/>
            <person name="Kohn T."/>
            <person name="Peeters S.H."/>
            <person name="Heuer A."/>
            <person name="Rast P."/>
            <person name="Oberbeckmann S."/>
            <person name="Bunk B."/>
            <person name="Jeske O."/>
            <person name="Meyerdierks A."/>
            <person name="Storesund J.E."/>
            <person name="Kallscheuer N."/>
            <person name="Luecker S."/>
            <person name="Lage O.M."/>
            <person name="Pohl T."/>
            <person name="Merkel B.J."/>
            <person name="Hornburger P."/>
            <person name="Mueller R.-W."/>
            <person name="Bruemmer F."/>
            <person name="Labrenz M."/>
            <person name="Spormann A.M."/>
            <person name="Op Den Camp H."/>
            <person name="Overmann J."/>
            <person name="Amann R."/>
            <person name="Jetten M.S.M."/>
            <person name="Mascher T."/>
            <person name="Medema M.H."/>
            <person name="Devos D.P."/>
            <person name="Kaster A.-K."/>
            <person name="Ovreas L."/>
            <person name="Rohde M."/>
            <person name="Galperin M.Y."/>
            <person name="Jogler C."/>
        </authorList>
    </citation>
    <scope>NUCLEOTIDE SEQUENCE [LARGE SCALE GENOMIC DNA]</scope>
    <source>
        <strain evidence="2 3">Poly59</strain>
    </source>
</reference>
<feature type="transmembrane region" description="Helical" evidence="1">
    <location>
        <begin position="37"/>
        <end position="59"/>
    </location>
</feature>
<feature type="transmembrane region" description="Helical" evidence="1">
    <location>
        <begin position="167"/>
        <end position="187"/>
    </location>
</feature>
<dbReference type="GO" id="GO:0005886">
    <property type="term" value="C:plasma membrane"/>
    <property type="evidence" value="ECO:0007669"/>
    <property type="project" value="TreeGrafter"/>
</dbReference>
<evidence type="ECO:0000256" key="1">
    <source>
        <dbReference type="SAM" id="Phobius"/>
    </source>
</evidence>
<keyword evidence="1" id="KW-0812">Transmembrane</keyword>
<dbReference type="PANTHER" id="PTHR43535">
    <property type="entry name" value="PHOSPHATIDATE CYTIDYLYLTRANSFERASE"/>
    <property type="match status" value="1"/>
</dbReference>
<dbReference type="Proteomes" id="UP000317977">
    <property type="component" value="Unassembled WGS sequence"/>
</dbReference>
<keyword evidence="3" id="KW-1185">Reference proteome</keyword>
<dbReference type="GO" id="GO:0009273">
    <property type="term" value="P:peptidoglycan-based cell wall biogenesis"/>
    <property type="evidence" value="ECO:0007669"/>
    <property type="project" value="TreeGrafter"/>
</dbReference>
<feature type="transmembrane region" description="Helical" evidence="1">
    <location>
        <begin position="303"/>
        <end position="322"/>
    </location>
</feature>
<gene>
    <name evidence="2" type="primary">cdsA_2</name>
    <name evidence="2" type="ORF">Poly59_18030</name>
</gene>
<keyword evidence="2" id="KW-0548">Nucleotidyltransferase</keyword>
<dbReference type="PANTHER" id="PTHR43535:SF1">
    <property type="entry name" value="PHOSPHATIDATE CYTIDYLYLTRANSFERASE"/>
    <property type="match status" value="1"/>
</dbReference>
<dbReference type="EMBL" id="SJPX01000002">
    <property type="protein sequence ID" value="TWU55504.1"/>
    <property type="molecule type" value="Genomic_DNA"/>
</dbReference>
<dbReference type="GO" id="GO:0004605">
    <property type="term" value="F:phosphatidate cytidylyltransferase activity"/>
    <property type="evidence" value="ECO:0007669"/>
    <property type="project" value="UniProtKB-EC"/>
</dbReference>
<comment type="caution">
    <text evidence="2">The sequence shown here is derived from an EMBL/GenBank/DDBJ whole genome shotgun (WGS) entry which is preliminary data.</text>
</comment>
<dbReference type="RefSeq" id="WP_246151495.1">
    <property type="nucleotide sequence ID" value="NZ_SJPX01000002.1"/>
</dbReference>
<dbReference type="EC" id="2.7.7.41" evidence="2"/>
<accession>A0A5C6F4R6</accession>
<keyword evidence="1" id="KW-0472">Membrane</keyword>
<feature type="transmembrane region" description="Helical" evidence="1">
    <location>
        <begin position="276"/>
        <end position="297"/>
    </location>
</feature>
<feature type="transmembrane region" description="Helical" evidence="1">
    <location>
        <begin position="199"/>
        <end position="217"/>
    </location>
</feature>
<feature type="transmembrane region" description="Helical" evidence="1">
    <location>
        <begin position="229"/>
        <end position="250"/>
    </location>
</feature>
<dbReference type="AlphaFoldDB" id="A0A5C6F4R6"/>
<protein>
    <submittedName>
        <fullName evidence="2">Phosphatidate cytidylyltransferase</fullName>
        <ecNumber evidence="2">2.7.7.41</ecNumber>
    </submittedName>
</protein>
<sequence length="365" mass="40279">MLSLLAQATAVATTQSSLTQSSLTQSSLTQSSQWSDPRIYILLAVILGTLGISTIVGVIMSRREKIGIESAIVRRFNHKLRVWWMMVVIFTFGLLLGRIGVVVLFGLVSFWALREFITMTPTRRGDHRTLFWVFFIFTPLQYVLIALGSSPPGSMGGHNGTDYYDFYSIMIPVYASLFIPARAAIAGDYKRFLERSAKIQWGLLICVYSLSYAPAILDLNLKQTAGNLWQGSTVSVLIFFVLIAQLASVFERAWGKIAGRHVIAEKINASRTWEGFVGSMVTTGLVAALLFWATPFYPWEAGIVGAVVTVMASAGTMTMSAIKRDRGVTDTGTLVQGHAGVLDQIDNICFAAPVFYHLTRFFWSA</sequence>
<evidence type="ECO:0000313" key="2">
    <source>
        <dbReference type="EMBL" id="TWU55504.1"/>
    </source>
</evidence>
<evidence type="ECO:0000313" key="3">
    <source>
        <dbReference type="Proteomes" id="UP000317977"/>
    </source>
</evidence>
<proteinExistence type="predicted"/>
<keyword evidence="2" id="KW-0808">Transferase</keyword>
<name>A0A5C6F4R6_9BACT</name>
<organism evidence="2 3">
    <name type="scientific">Rubripirellula reticaptiva</name>
    <dbReference type="NCBI Taxonomy" id="2528013"/>
    <lineage>
        <taxon>Bacteria</taxon>
        <taxon>Pseudomonadati</taxon>
        <taxon>Planctomycetota</taxon>
        <taxon>Planctomycetia</taxon>
        <taxon>Pirellulales</taxon>
        <taxon>Pirellulaceae</taxon>
        <taxon>Rubripirellula</taxon>
    </lineage>
</organism>
<dbReference type="Pfam" id="PF01148">
    <property type="entry name" value="CTP_transf_1"/>
    <property type="match status" value="1"/>
</dbReference>
<keyword evidence="1" id="KW-1133">Transmembrane helix</keyword>
<feature type="transmembrane region" description="Helical" evidence="1">
    <location>
        <begin position="129"/>
        <end position="147"/>
    </location>
</feature>